<dbReference type="EC" id="3.2.1.14" evidence="2"/>
<keyword evidence="4" id="KW-0378">Hydrolase</keyword>
<dbReference type="EMBL" id="BBWV01000001">
    <property type="protein sequence ID" value="GAO41353.1"/>
    <property type="molecule type" value="Genomic_DNA"/>
</dbReference>
<dbReference type="InterPro" id="IPR011583">
    <property type="entry name" value="Chitinase_II/V-like_cat"/>
</dbReference>
<dbReference type="GO" id="GO:0008061">
    <property type="term" value="F:chitin binding"/>
    <property type="evidence" value="ECO:0007669"/>
    <property type="project" value="InterPro"/>
</dbReference>
<dbReference type="InterPro" id="IPR050314">
    <property type="entry name" value="Glycosyl_Hydrlase_18"/>
</dbReference>
<dbReference type="PROSITE" id="PS51257">
    <property type="entry name" value="PROKAR_LIPOPROTEIN"/>
    <property type="match status" value="1"/>
</dbReference>
<feature type="domain" description="GH18" evidence="3">
    <location>
        <begin position="135"/>
        <end position="450"/>
    </location>
</feature>
<dbReference type="PANTHER" id="PTHR11177:SF317">
    <property type="entry name" value="CHITINASE 12-RELATED"/>
    <property type="match status" value="1"/>
</dbReference>
<dbReference type="InterPro" id="IPR001223">
    <property type="entry name" value="Glyco_hydro18_cat"/>
</dbReference>
<dbReference type="InterPro" id="IPR017853">
    <property type="entry name" value="GH"/>
</dbReference>
<gene>
    <name evidence="4" type="ORF">FPE01S_01_03650</name>
</gene>
<dbReference type="AlphaFoldDB" id="A0A0E9MV25"/>
<evidence type="ECO:0000313" key="4">
    <source>
        <dbReference type="EMBL" id="GAO41353.1"/>
    </source>
</evidence>
<protein>
    <recommendedName>
        <fullName evidence="2">chitinase</fullName>
        <ecNumber evidence="2">3.2.1.14</ecNumber>
    </recommendedName>
</protein>
<comment type="caution">
    <text evidence="4">The sequence shown here is derived from an EMBL/GenBank/DDBJ whole genome shotgun (WGS) entry which is preliminary data.</text>
</comment>
<dbReference type="GO" id="GO:0008843">
    <property type="term" value="F:endochitinase activity"/>
    <property type="evidence" value="ECO:0007669"/>
    <property type="project" value="UniProtKB-EC"/>
</dbReference>
<dbReference type="STRING" id="1220578.FPE01S_01_03650"/>
<name>A0A0E9MV25_9BACT</name>
<sequence>MMFQKHPLLHTLATLICCCCLLQACKKDLAENPTWEDGDYPRIFYMGDQFPTSVVIDEGDTAVYNNLKYSPAGQVNITWFVNEEVMSHDTLFNFVPTTGGVFNVLLEAELNGLRSVRRSQVIVKPSSYTPKTYDKVILGYLSENGTVASVQWNHISHLAVQFGQVKSDGSLDITRGNINQKADELVARGHTAGVPVLLNLFGRLTPVDGWALYESDDMGAAIRDAGKRAGLVTQIASYITATRMDGVDIMMTDFNGSPYYSANLAAIAPFISELKAAMPEGSIVTVTATPGWQHWEYPNLSAADWVNVRAYEDGLHVGPGAPTGQPSSLEYMKAAADIWKNFHLAPEKLVIGFPVFGLRYNELDASGNNASWGSYDYTPFSYILGLDPSAAEKEYINSSKGIYYNGLPLIEQKADYIKGSAFKGMYGWYIDADAADSTKSLFKKAWDQLN</sequence>
<dbReference type="Proteomes" id="UP000033121">
    <property type="component" value="Unassembled WGS sequence"/>
</dbReference>
<dbReference type="PANTHER" id="PTHR11177">
    <property type="entry name" value="CHITINASE"/>
    <property type="match status" value="1"/>
</dbReference>
<evidence type="ECO:0000313" key="5">
    <source>
        <dbReference type="Proteomes" id="UP000033121"/>
    </source>
</evidence>
<dbReference type="SMART" id="SM00636">
    <property type="entry name" value="Glyco_18"/>
    <property type="match status" value="1"/>
</dbReference>
<accession>A0A0E9MV25</accession>
<evidence type="ECO:0000256" key="2">
    <source>
        <dbReference type="ARBA" id="ARBA00012729"/>
    </source>
</evidence>
<reference evidence="4 5" key="1">
    <citation type="submission" date="2015-04" db="EMBL/GenBank/DDBJ databases">
        <title>Whole genome shotgun sequence of Flavihumibacter petaseus NBRC 106054.</title>
        <authorList>
            <person name="Miyazawa S."/>
            <person name="Hosoyama A."/>
            <person name="Hashimoto M."/>
            <person name="Noguchi M."/>
            <person name="Tsuchikane K."/>
            <person name="Ohji S."/>
            <person name="Yamazoe A."/>
            <person name="Ichikawa N."/>
            <person name="Kimura A."/>
            <person name="Fujita N."/>
        </authorList>
    </citation>
    <scope>NUCLEOTIDE SEQUENCE [LARGE SCALE GENOMIC DNA]</scope>
    <source>
        <strain evidence="4 5">NBRC 106054</strain>
    </source>
</reference>
<dbReference type="OrthoDB" id="973993at2"/>
<evidence type="ECO:0000256" key="1">
    <source>
        <dbReference type="ARBA" id="ARBA00000822"/>
    </source>
</evidence>
<evidence type="ECO:0000259" key="3">
    <source>
        <dbReference type="PROSITE" id="PS51910"/>
    </source>
</evidence>
<dbReference type="PROSITE" id="PS51910">
    <property type="entry name" value="GH18_2"/>
    <property type="match status" value="1"/>
</dbReference>
<dbReference type="RefSeq" id="WP_046367234.1">
    <property type="nucleotide sequence ID" value="NZ_BBWV01000001.1"/>
</dbReference>
<dbReference type="Gene3D" id="3.20.20.80">
    <property type="entry name" value="Glycosidases"/>
    <property type="match status" value="1"/>
</dbReference>
<keyword evidence="5" id="KW-1185">Reference proteome</keyword>
<dbReference type="SUPFAM" id="SSF51445">
    <property type="entry name" value="(Trans)glycosidases"/>
    <property type="match status" value="1"/>
</dbReference>
<dbReference type="GO" id="GO:0005975">
    <property type="term" value="P:carbohydrate metabolic process"/>
    <property type="evidence" value="ECO:0007669"/>
    <property type="project" value="InterPro"/>
</dbReference>
<dbReference type="Gene3D" id="3.40.5.30">
    <property type="entry name" value="(Trans)glycosidases - domain 2"/>
    <property type="match status" value="1"/>
</dbReference>
<dbReference type="Pfam" id="PF00704">
    <property type="entry name" value="Glyco_hydro_18"/>
    <property type="match status" value="1"/>
</dbReference>
<organism evidence="4 5">
    <name type="scientific">Flavihumibacter petaseus NBRC 106054</name>
    <dbReference type="NCBI Taxonomy" id="1220578"/>
    <lineage>
        <taxon>Bacteria</taxon>
        <taxon>Pseudomonadati</taxon>
        <taxon>Bacteroidota</taxon>
        <taxon>Chitinophagia</taxon>
        <taxon>Chitinophagales</taxon>
        <taxon>Chitinophagaceae</taxon>
        <taxon>Flavihumibacter</taxon>
    </lineage>
</organism>
<comment type="catalytic activity">
    <reaction evidence="1">
        <text>Random endo-hydrolysis of N-acetyl-beta-D-glucosaminide (1-&gt;4)-beta-linkages in chitin and chitodextrins.</text>
        <dbReference type="EC" id="3.2.1.14"/>
    </reaction>
</comment>
<proteinExistence type="predicted"/>